<sequence>MAQREFAKFNSRAKKKKKKLKPVAIAGIEFDALIDQQKTLSATIPVYPVEEGFPVSDTIILDPLTLQMTLYVTNTPVTWLKRHGASRGRVNEVSNKIEDMWMDRKLVKIVTPDAIYTNMGITSITIKKSAELGYSREVSVTAQKVRKTKKKTVKVPKYKLKSGETKTKTGKSQTSATSKRSGSPASTASSSASSSSTVSGGSSSSSSSSSASGNSSSKKSQSILYGVAKGLKFL</sequence>
<evidence type="ECO:0000313" key="4">
    <source>
        <dbReference type="Proteomes" id="UP000012589"/>
    </source>
</evidence>
<dbReference type="STRING" id="1235802.C823_01088"/>
<feature type="domain" description="Dit-like phage tail protein N-terminal" evidence="2">
    <location>
        <begin position="30"/>
        <end position="156"/>
    </location>
</feature>
<accession>N2AZH4</accession>
<dbReference type="HOGENOM" id="CLU_1183597_0_0_9"/>
<evidence type="ECO:0000256" key="1">
    <source>
        <dbReference type="SAM" id="MobiDB-lite"/>
    </source>
</evidence>
<dbReference type="eggNOG" id="ENOG50317U9">
    <property type="taxonomic scope" value="Bacteria"/>
</dbReference>
<dbReference type="InterPro" id="IPR048494">
    <property type="entry name" value="Dit-like_N"/>
</dbReference>
<organism evidence="3 4">
    <name type="scientific">Eubacterium plexicaudatum ASF492</name>
    <dbReference type="NCBI Taxonomy" id="1235802"/>
    <lineage>
        <taxon>Bacteria</taxon>
        <taxon>Bacillati</taxon>
        <taxon>Bacillota</taxon>
        <taxon>Clostridia</taxon>
        <taxon>Eubacteriales</taxon>
        <taxon>Eubacteriaceae</taxon>
        <taxon>Eubacterium</taxon>
    </lineage>
</organism>
<proteinExistence type="predicted"/>
<evidence type="ECO:0000313" key="3">
    <source>
        <dbReference type="EMBL" id="EMZ34707.1"/>
    </source>
</evidence>
<dbReference type="Proteomes" id="UP000012589">
    <property type="component" value="Unassembled WGS sequence"/>
</dbReference>
<name>N2AZH4_9FIRM</name>
<comment type="caution">
    <text evidence="3">The sequence shown here is derived from an EMBL/GenBank/DDBJ whole genome shotgun (WGS) entry which is preliminary data.</text>
</comment>
<feature type="compositionally biased region" description="Low complexity" evidence="1">
    <location>
        <begin position="170"/>
        <end position="221"/>
    </location>
</feature>
<dbReference type="AlphaFoldDB" id="N2AZH4"/>
<feature type="region of interest" description="Disordered" evidence="1">
    <location>
        <begin position="151"/>
        <end position="221"/>
    </location>
</feature>
<dbReference type="Pfam" id="PF21821">
    <property type="entry name" value="Dit_like"/>
    <property type="match status" value="1"/>
</dbReference>
<evidence type="ECO:0000259" key="2">
    <source>
        <dbReference type="Pfam" id="PF21821"/>
    </source>
</evidence>
<dbReference type="PATRIC" id="fig|1235802.3.peg.1168"/>
<protein>
    <recommendedName>
        <fullName evidence="2">Dit-like phage tail protein N-terminal domain-containing protein</fullName>
    </recommendedName>
</protein>
<reference evidence="3 4" key="1">
    <citation type="journal article" date="2014" name="Genome Announc.">
        <title>Draft genome sequences of the altered schaedler flora, a defined bacterial community from gnotobiotic mice.</title>
        <authorList>
            <person name="Wannemuehler M.J."/>
            <person name="Overstreet A.M."/>
            <person name="Ward D.V."/>
            <person name="Phillips G.J."/>
        </authorList>
    </citation>
    <scope>NUCLEOTIDE SEQUENCE [LARGE SCALE GENOMIC DNA]</scope>
    <source>
        <strain evidence="3 4">ASF492</strain>
    </source>
</reference>
<dbReference type="EMBL" id="AQFT01000033">
    <property type="protein sequence ID" value="EMZ34707.1"/>
    <property type="molecule type" value="Genomic_DNA"/>
</dbReference>
<gene>
    <name evidence="3" type="ORF">C823_01088</name>
</gene>
<dbReference type="OrthoDB" id="2066617at2"/>
<feature type="compositionally biased region" description="Basic residues" evidence="1">
    <location>
        <begin position="151"/>
        <end position="160"/>
    </location>
</feature>
<keyword evidence="4" id="KW-1185">Reference proteome</keyword>